<dbReference type="EMBL" id="ML977142">
    <property type="protein sequence ID" value="KAF1990415.1"/>
    <property type="molecule type" value="Genomic_DNA"/>
</dbReference>
<dbReference type="CDD" id="cd08948">
    <property type="entry name" value="5beta-POR_like_SDR_a"/>
    <property type="match status" value="1"/>
</dbReference>
<evidence type="ECO:0000313" key="3">
    <source>
        <dbReference type="Proteomes" id="UP000800041"/>
    </source>
</evidence>
<gene>
    <name evidence="2" type="ORF">K402DRAFT_348521</name>
</gene>
<dbReference type="PANTHER" id="PTHR32487:SF8">
    <property type="entry name" value="NAD-DEPENDENT EPIMERASE_DEHYDRATASE DOMAIN-CONTAINING PROTEIN"/>
    <property type="match status" value="1"/>
</dbReference>
<dbReference type="Pfam" id="PF22917">
    <property type="entry name" value="PRISE"/>
    <property type="match status" value="1"/>
</dbReference>
<evidence type="ECO:0000259" key="1">
    <source>
        <dbReference type="Pfam" id="PF22917"/>
    </source>
</evidence>
<feature type="domain" description="PRISE-like Rossmann-fold" evidence="1">
    <location>
        <begin position="10"/>
        <end position="395"/>
    </location>
</feature>
<reference evidence="2" key="1">
    <citation type="journal article" date="2020" name="Stud. Mycol.">
        <title>101 Dothideomycetes genomes: a test case for predicting lifestyles and emergence of pathogens.</title>
        <authorList>
            <person name="Haridas S."/>
            <person name="Albert R."/>
            <person name="Binder M."/>
            <person name="Bloem J."/>
            <person name="Labutti K."/>
            <person name="Salamov A."/>
            <person name="Andreopoulos B."/>
            <person name="Baker S."/>
            <person name="Barry K."/>
            <person name="Bills G."/>
            <person name="Bluhm B."/>
            <person name="Cannon C."/>
            <person name="Castanera R."/>
            <person name="Culley D."/>
            <person name="Daum C."/>
            <person name="Ezra D."/>
            <person name="Gonzalez J."/>
            <person name="Henrissat B."/>
            <person name="Kuo A."/>
            <person name="Liang C."/>
            <person name="Lipzen A."/>
            <person name="Lutzoni F."/>
            <person name="Magnuson J."/>
            <person name="Mondo S."/>
            <person name="Nolan M."/>
            <person name="Ohm R."/>
            <person name="Pangilinan J."/>
            <person name="Park H.-J."/>
            <person name="Ramirez L."/>
            <person name="Alfaro M."/>
            <person name="Sun H."/>
            <person name="Tritt A."/>
            <person name="Yoshinaga Y."/>
            <person name="Zwiers L.-H."/>
            <person name="Turgeon B."/>
            <person name="Goodwin S."/>
            <person name="Spatafora J."/>
            <person name="Crous P."/>
            <person name="Grigoriev I."/>
        </authorList>
    </citation>
    <scope>NUCLEOTIDE SEQUENCE</scope>
    <source>
        <strain evidence="2">CBS 113979</strain>
    </source>
</reference>
<dbReference type="AlphaFoldDB" id="A0A6G1HB76"/>
<dbReference type="Gene3D" id="3.40.50.720">
    <property type="entry name" value="NAD(P)-binding Rossmann-like Domain"/>
    <property type="match status" value="1"/>
</dbReference>
<keyword evidence="3" id="KW-1185">Reference proteome</keyword>
<organism evidence="2 3">
    <name type="scientific">Aulographum hederae CBS 113979</name>
    <dbReference type="NCBI Taxonomy" id="1176131"/>
    <lineage>
        <taxon>Eukaryota</taxon>
        <taxon>Fungi</taxon>
        <taxon>Dikarya</taxon>
        <taxon>Ascomycota</taxon>
        <taxon>Pezizomycotina</taxon>
        <taxon>Dothideomycetes</taxon>
        <taxon>Pleosporomycetidae</taxon>
        <taxon>Aulographales</taxon>
        <taxon>Aulographaceae</taxon>
    </lineage>
</organism>
<proteinExistence type="predicted"/>
<dbReference type="SUPFAM" id="SSF51735">
    <property type="entry name" value="NAD(P)-binding Rossmann-fold domains"/>
    <property type="match status" value="1"/>
</dbReference>
<evidence type="ECO:0000313" key="2">
    <source>
        <dbReference type="EMBL" id="KAF1990415.1"/>
    </source>
</evidence>
<dbReference type="PANTHER" id="PTHR32487">
    <property type="entry name" value="3-OXO-DELTA(4,5)-STEROID 5-BETA-REDUCTASE"/>
    <property type="match status" value="1"/>
</dbReference>
<dbReference type="InterPro" id="IPR036291">
    <property type="entry name" value="NAD(P)-bd_dom_sf"/>
</dbReference>
<dbReference type="OrthoDB" id="1731983at2759"/>
<protein>
    <recommendedName>
        <fullName evidence="1">PRISE-like Rossmann-fold domain-containing protein</fullName>
    </recommendedName>
</protein>
<accession>A0A6G1HB76</accession>
<name>A0A6G1HB76_9PEZI</name>
<sequence length="395" mass="44010">MPGKTSGNHALIYGASGITGWAITNQLLEGYPSPDSFSKVTALTNRPLSAEQALWPKSDKLQIVSGLDLLTEKGQEGLEEEMKSKVKDMETVSHVYFFAYIMDPDPAKEIEINVRLLERAIKAVEHLSNALKFVVLPTGTKAYGVHLIDKFPFTPPLSESLPRIPEPHASEMFYYNQCDILNTLCASKSWSWCEIRPDVIIGFVPNNNIYCLAQALALYLSLYRHINGEGAEVQFPGTEQSYKILSNDSAQDLIAKFSIHYSLNPTLEAGAAFNTADNARASSWSEKWPVICEFFGLKGVGPPAGGSGSQPGDYVQAHLEEWKELETKHGLVGGRVGNDRSFGGFPYFIMTMFNFDRHMDMGKTHKTWGKAKEETDAKGAWWTAFERFRRAKIIP</sequence>
<dbReference type="Proteomes" id="UP000800041">
    <property type="component" value="Unassembled WGS sequence"/>
</dbReference>
<dbReference type="InterPro" id="IPR055222">
    <property type="entry name" value="PRISE-like_Rossmann-fold"/>
</dbReference>